<dbReference type="CDD" id="cd17231">
    <property type="entry name" value="TGS_DRG2"/>
    <property type="match status" value="1"/>
</dbReference>
<dbReference type="CDD" id="cd01896">
    <property type="entry name" value="DRG"/>
    <property type="match status" value="1"/>
</dbReference>
<dbReference type="PRINTS" id="PR00326">
    <property type="entry name" value="GTP1OBG"/>
</dbReference>
<dbReference type="SUPFAM" id="SSF81271">
    <property type="entry name" value="TGS-like"/>
    <property type="match status" value="1"/>
</dbReference>
<dbReference type="InterPro" id="IPR012675">
    <property type="entry name" value="Beta-grasp_dom_sf"/>
</dbReference>
<dbReference type="FunFam" id="3.10.20.30:FF:000016">
    <property type="entry name" value="Developmentally-regulated GTP-binding protein 2"/>
    <property type="match status" value="1"/>
</dbReference>
<evidence type="ECO:0000256" key="1">
    <source>
        <dbReference type="ARBA" id="ARBA00022741"/>
    </source>
</evidence>
<name>A0A433QBL0_9FUNG</name>
<keyword evidence="2" id="KW-0342">GTP-binding</keyword>
<dbReference type="NCBIfam" id="TIGR00231">
    <property type="entry name" value="small_GTP"/>
    <property type="match status" value="1"/>
</dbReference>
<dbReference type="Pfam" id="PF16897">
    <property type="entry name" value="MMR_HSR1_Xtn"/>
    <property type="match status" value="1"/>
</dbReference>
<dbReference type="PROSITE" id="PS51880">
    <property type="entry name" value="TGS"/>
    <property type="match status" value="1"/>
</dbReference>
<dbReference type="InterPro" id="IPR005225">
    <property type="entry name" value="Small_GTP-bd"/>
</dbReference>
<dbReference type="Pfam" id="PF02824">
    <property type="entry name" value="TGS"/>
    <property type="match status" value="1"/>
</dbReference>
<dbReference type="Pfam" id="PF01926">
    <property type="entry name" value="MMR_HSR1"/>
    <property type="match status" value="1"/>
</dbReference>
<sequence length="362" mass="40698">MGILEKIAAEMARTQKNKATEYHLGLLKAKIAKYRTQLLESSKTKSEKGEGFDVMKSGDARVALIGFPSVGKSTLLSKLTKTESAVASYEFTTLTCIPGKIEYNGASIQLLDLPGIIEGAAQGKGRGKQVIAVARTADLVLMMLDATKSHQQRALLEAELEAVGIRLNRKRPNVYFKVKKGGGLSFNATCKLTHFNEKMVYHILHDYKIFNAEVLIREDITVDEFIDVVLGNRKYITCIYCYNKIDQITIEEVDRLAREPYTVVVSCEADLNLDYLLEQIWKHLNLVRVYTKKRGEYPDFDGGLIIRNGATIEHVCHAVHRSLVDNFRFALVWGTSTKHNPQRVGLTHIVNQEDVVQVVKKK</sequence>
<dbReference type="SUPFAM" id="SSF52540">
    <property type="entry name" value="P-loop containing nucleoside triphosphate hydrolases"/>
    <property type="match status" value="1"/>
</dbReference>
<evidence type="ECO:0000259" key="4">
    <source>
        <dbReference type="PROSITE" id="PS51880"/>
    </source>
</evidence>
<accession>A0A433QBL0</accession>
<dbReference type="PROSITE" id="PS51710">
    <property type="entry name" value="G_OBG"/>
    <property type="match status" value="1"/>
</dbReference>
<organism evidence="5 6">
    <name type="scientific">Jimgerdemannia flammicorona</name>
    <dbReference type="NCBI Taxonomy" id="994334"/>
    <lineage>
        <taxon>Eukaryota</taxon>
        <taxon>Fungi</taxon>
        <taxon>Fungi incertae sedis</taxon>
        <taxon>Mucoromycota</taxon>
        <taxon>Mucoromycotina</taxon>
        <taxon>Endogonomycetes</taxon>
        <taxon>Endogonales</taxon>
        <taxon>Endogonaceae</taxon>
        <taxon>Jimgerdemannia</taxon>
    </lineage>
</organism>
<reference evidence="5 6" key="1">
    <citation type="journal article" date="2018" name="New Phytol.">
        <title>Phylogenomics of Endogonaceae and evolution of mycorrhizas within Mucoromycota.</title>
        <authorList>
            <person name="Chang Y."/>
            <person name="Desiro A."/>
            <person name="Na H."/>
            <person name="Sandor L."/>
            <person name="Lipzen A."/>
            <person name="Clum A."/>
            <person name="Barry K."/>
            <person name="Grigoriev I.V."/>
            <person name="Martin F.M."/>
            <person name="Stajich J.E."/>
            <person name="Smith M.E."/>
            <person name="Bonito G."/>
            <person name="Spatafora J.W."/>
        </authorList>
    </citation>
    <scope>NUCLEOTIDE SEQUENCE [LARGE SCALE GENOMIC DNA]</scope>
    <source>
        <strain evidence="5 6">AD002</strain>
    </source>
</reference>
<dbReference type="AlphaFoldDB" id="A0A433QBL0"/>
<dbReference type="GO" id="GO:0003924">
    <property type="term" value="F:GTPase activity"/>
    <property type="evidence" value="ECO:0007669"/>
    <property type="project" value="InterPro"/>
</dbReference>
<dbReference type="InterPro" id="IPR027417">
    <property type="entry name" value="P-loop_NTPase"/>
</dbReference>
<protein>
    <submittedName>
        <fullName evidence="5">P-loop containing nucleoside triphosphate hydrolase protein</fullName>
    </submittedName>
</protein>
<dbReference type="Proteomes" id="UP000274822">
    <property type="component" value="Unassembled WGS sequence"/>
</dbReference>
<dbReference type="EMBL" id="RBNJ01008925">
    <property type="protein sequence ID" value="RUS27163.1"/>
    <property type="molecule type" value="Genomic_DNA"/>
</dbReference>
<dbReference type="InterPro" id="IPR031167">
    <property type="entry name" value="G_OBG"/>
</dbReference>
<dbReference type="InterPro" id="IPR031662">
    <property type="entry name" value="GTP-binding_2"/>
</dbReference>
<keyword evidence="5" id="KW-0378">Hydrolase</keyword>
<feature type="domain" description="TGS" evidence="4">
    <location>
        <begin position="285"/>
        <end position="360"/>
    </location>
</feature>
<dbReference type="InterPro" id="IPR006074">
    <property type="entry name" value="GTP1-OBG_CS"/>
</dbReference>
<evidence type="ECO:0000256" key="2">
    <source>
        <dbReference type="ARBA" id="ARBA00023134"/>
    </source>
</evidence>
<evidence type="ECO:0000313" key="6">
    <source>
        <dbReference type="Proteomes" id="UP000274822"/>
    </source>
</evidence>
<dbReference type="InterPro" id="IPR045001">
    <property type="entry name" value="DRG"/>
</dbReference>
<evidence type="ECO:0000313" key="5">
    <source>
        <dbReference type="EMBL" id="RUS27163.1"/>
    </source>
</evidence>
<keyword evidence="6" id="KW-1185">Reference proteome</keyword>
<dbReference type="FunFam" id="3.40.50.300:FF:000740">
    <property type="entry name" value="Putative GTP-binding protein 1"/>
    <property type="match status" value="1"/>
</dbReference>
<dbReference type="PANTHER" id="PTHR43127">
    <property type="entry name" value="DEVELOPMENTALLY-REGULATED GTP-BINDING PROTEIN 2"/>
    <property type="match status" value="1"/>
</dbReference>
<dbReference type="Gene3D" id="3.10.20.30">
    <property type="match status" value="1"/>
</dbReference>
<keyword evidence="1" id="KW-0547">Nucleotide-binding</keyword>
<feature type="domain" description="OBG-type G" evidence="3">
    <location>
        <begin position="60"/>
        <end position="285"/>
    </location>
</feature>
<dbReference type="InterPro" id="IPR006073">
    <property type="entry name" value="GTP-bd"/>
</dbReference>
<proteinExistence type="predicted"/>
<dbReference type="PROSITE" id="PS00905">
    <property type="entry name" value="GTP1_OBG"/>
    <property type="match status" value="1"/>
</dbReference>
<dbReference type="InterPro" id="IPR012676">
    <property type="entry name" value="TGS-like"/>
</dbReference>
<gene>
    <name evidence="5" type="ORF">BC938DRAFT_483639</name>
</gene>
<dbReference type="GO" id="GO:0005525">
    <property type="term" value="F:GTP binding"/>
    <property type="evidence" value="ECO:0007669"/>
    <property type="project" value="UniProtKB-KW"/>
</dbReference>
<dbReference type="Gene3D" id="6.10.140.1070">
    <property type="match status" value="2"/>
</dbReference>
<evidence type="ECO:0000259" key="3">
    <source>
        <dbReference type="PROSITE" id="PS51710"/>
    </source>
</evidence>
<dbReference type="InterPro" id="IPR004095">
    <property type="entry name" value="TGS"/>
</dbReference>
<comment type="caution">
    <text evidence="5">The sequence shown here is derived from an EMBL/GenBank/DDBJ whole genome shotgun (WGS) entry which is preliminary data.</text>
</comment>